<dbReference type="Proteomes" id="UP000265520">
    <property type="component" value="Unassembled WGS sequence"/>
</dbReference>
<dbReference type="AlphaFoldDB" id="A0A392QNG7"/>
<keyword evidence="2" id="KW-1185">Reference proteome</keyword>
<name>A0A392QNG7_9FABA</name>
<dbReference type="EMBL" id="LXQA010149329">
    <property type="protein sequence ID" value="MCI25778.1"/>
    <property type="molecule type" value="Genomic_DNA"/>
</dbReference>
<protein>
    <submittedName>
        <fullName evidence="1">Uncharacterized protein</fullName>
    </submittedName>
</protein>
<reference evidence="1 2" key="1">
    <citation type="journal article" date="2018" name="Front. Plant Sci.">
        <title>Red Clover (Trifolium pratense) and Zigzag Clover (T. medium) - A Picture of Genomic Similarities and Differences.</title>
        <authorList>
            <person name="Dluhosova J."/>
            <person name="Istvanek J."/>
            <person name="Nedelnik J."/>
            <person name="Repkova J."/>
        </authorList>
    </citation>
    <scope>NUCLEOTIDE SEQUENCE [LARGE SCALE GENOMIC DNA]</scope>
    <source>
        <strain evidence="2">cv. 10/8</strain>
        <tissue evidence="1">Leaf</tissue>
    </source>
</reference>
<comment type="caution">
    <text evidence="1">The sequence shown here is derived from an EMBL/GenBank/DDBJ whole genome shotgun (WGS) entry which is preliminary data.</text>
</comment>
<proteinExistence type="predicted"/>
<organism evidence="1 2">
    <name type="scientific">Trifolium medium</name>
    <dbReference type="NCBI Taxonomy" id="97028"/>
    <lineage>
        <taxon>Eukaryota</taxon>
        <taxon>Viridiplantae</taxon>
        <taxon>Streptophyta</taxon>
        <taxon>Embryophyta</taxon>
        <taxon>Tracheophyta</taxon>
        <taxon>Spermatophyta</taxon>
        <taxon>Magnoliopsida</taxon>
        <taxon>eudicotyledons</taxon>
        <taxon>Gunneridae</taxon>
        <taxon>Pentapetalae</taxon>
        <taxon>rosids</taxon>
        <taxon>fabids</taxon>
        <taxon>Fabales</taxon>
        <taxon>Fabaceae</taxon>
        <taxon>Papilionoideae</taxon>
        <taxon>50 kb inversion clade</taxon>
        <taxon>NPAAA clade</taxon>
        <taxon>Hologalegina</taxon>
        <taxon>IRL clade</taxon>
        <taxon>Trifolieae</taxon>
        <taxon>Trifolium</taxon>
    </lineage>
</organism>
<evidence type="ECO:0000313" key="1">
    <source>
        <dbReference type="EMBL" id="MCI25778.1"/>
    </source>
</evidence>
<accession>A0A392QNG7</accession>
<evidence type="ECO:0000313" key="2">
    <source>
        <dbReference type="Proteomes" id="UP000265520"/>
    </source>
</evidence>
<sequence length="90" mass="9902">MVGCLVFEVETLDIGDYSISARSVAINLGSSRTFTLKETNFIKGRVKVSLSVTATGVDEVVYVVTCSGSFPVRLWRRWGGLRRIRCVIGT</sequence>